<dbReference type="RefSeq" id="WP_084758089.1">
    <property type="nucleotide sequence ID" value="NZ_CP012700.1"/>
</dbReference>
<feature type="binding site" evidence="4">
    <location>
        <position position="104"/>
    </location>
    <ligand>
        <name>pyridoxal 5'-phosphate</name>
        <dbReference type="ChEBI" id="CHEBI:597326"/>
    </ligand>
</feature>
<name>A0A0N9UTX6_SPHMC</name>
<feature type="binding site" evidence="4">
    <location>
        <position position="173"/>
    </location>
    <ligand>
        <name>pyridoxal 5'-phosphate</name>
        <dbReference type="ChEBI" id="CHEBI:597326"/>
    </ligand>
</feature>
<protein>
    <recommendedName>
        <fullName evidence="4 5">Kynureninase</fullName>
        <ecNumber evidence="4 5">3.7.1.3</ecNumber>
    </recommendedName>
    <alternativeName>
        <fullName evidence="4">L-kynurenine hydrolase</fullName>
    </alternativeName>
</protein>
<keyword evidence="2 4" id="KW-0378">Hydrolase</keyword>
<dbReference type="InterPro" id="IPR015421">
    <property type="entry name" value="PyrdxlP-dep_Trfase_major"/>
</dbReference>
<dbReference type="Gene3D" id="3.40.640.10">
    <property type="entry name" value="Type I PLP-dependent aspartate aminotransferase-like (Major domain)"/>
    <property type="match status" value="1"/>
</dbReference>
<dbReference type="GO" id="GO:0030429">
    <property type="term" value="F:kynureninase activity"/>
    <property type="evidence" value="ECO:0007669"/>
    <property type="project" value="UniProtKB-UniRule"/>
</dbReference>
<evidence type="ECO:0000256" key="3">
    <source>
        <dbReference type="ARBA" id="ARBA00022898"/>
    </source>
</evidence>
<keyword evidence="3 4" id="KW-0663">Pyridoxal phosphate</keyword>
<dbReference type="AlphaFoldDB" id="A0A0N9UTX6"/>
<dbReference type="PIRSF" id="PIRSF038800">
    <property type="entry name" value="KYNU"/>
    <property type="match status" value="1"/>
</dbReference>
<dbReference type="OrthoDB" id="9812626at2"/>
<feature type="binding site" evidence="4">
    <location>
        <position position="103"/>
    </location>
    <ligand>
        <name>pyridoxal 5'-phosphate</name>
        <dbReference type="ChEBI" id="CHEBI:597326"/>
    </ligand>
</feature>
<evidence type="ECO:0000256" key="5">
    <source>
        <dbReference type="NCBIfam" id="TIGR01814"/>
    </source>
</evidence>
<comment type="caution">
    <text evidence="4">Lacks conserved residue(s) required for the propagation of feature annotation.</text>
</comment>
<dbReference type="GO" id="GO:0097053">
    <property type="term" value="P:L-kynurenine catabolic process"/>
    <property type="evidence" value="ECO:0007669"/>
    <property type="project" value="UniProtKB-UniRule"/>
</dbReference>
<dbReference type="GO" id="GO:0005737">
    <property type="term" value="C:cytoplasm"/>
    <property type="evidence" value="ECO:0007669"/>
    <property type="project" value="UniProtKB-UniRule"/>
</dbReference>
<dbReference type="InterPro" id="IPR015424">
    <property type="entry name" value="PyrdxlP-dep_Trfase"/>
</dbReference>
<comment type="pathway">
    <text evidence="4 6">Amino-acid degradation; L-kynurenine degradation; L-alanine and anthranilate from L-kynurenine: step 1/1.</text>
</comment>
<dbReference type="InterPro" id="IPR010111">
    <property type="entry name" value="Kynureninase"/>
</dbReference>
<evidence type="ECO:0000256" key="2">
    <source>
        <dbReference type="ARBA" id="ARBA00022801"/>
    </source>
</evidence>
<organism evidence="7 8">
    <name type="scientific">Sphingopyxis macrogoltabida</name>
    <name type="common">Sphingomonas macrogoltabidus</name>
    <dbReference type="NCBI Taxonomy" id="33050"/>
    <lineage>
        <taxon>Bacteria</taxon>
        <taxon>Pseudomonadati</taxon>
        <taxon>Pseudomonadota</taxon>
        <taxon>Alphaproteobacteria</taxon>
        <taxon>Sphingomonadales</taxon>
        <taxon>Sphingomonadaceae</taxon>
        <taxon>Sphingopyxis</taxon>
    </lineage>
</organism>
<dbReference type="Proteomes" id="UP000058074">
    <property type="component" value="Chromosome"/>
</dbReference>
<comment type="function">
    <text evidence="4 6">Catalyzes the cleavage of L-kynurenine (L-Kyn) and L-3-hydroxykynurenine (L-3OHKyn) into anthranilic acid (AA) and 3-hydroxyanthranilic acid (3-OHAA), respectively.</text>
</comment>
<evidence type="ECO:0000256" key="4">
    <source>
        <dbReference type="HAMAP-Rule" id="MF_01970"/>
    </source>
</evidence>
<dbReference type="Gene3D" id="3.90.1150.10">
    <property type="entry name" value="Aspartate Aminotransferase, domain 1"/>
    <property type="match status" value="1"/>
</dbReference>
<sequence>MTLDTAMLDRAACEAMDRADPLAPLRDRFDLPEGMIYLDGNSLGAMPKGAAARSHEVVTREWGTDLIKSWNSAGWFDLPVRLGDKLAPLVGAAPGEVVICDSTSQNLFKVLSAAAALRPGRSVLILEGSNFPTNNYIAEGVAAATGGRVSVRLCEKDEIAGAIDDDTIAAAITHVHYKSGHVHDMAAITARAHEAGALAIWDLCHSAGAMPVDLGGAGADFAVGCTYKYLNGGPGSPAFLFAAKRHQGQALQPVTGWWGHAAPFAFEPGYRPQHDIRQFLIGTQPIVSMALVETGLDIHLAADMDAIRAKSMALTDLFIRLVEARCAGHGFTLASPRDAAARGSQVSFAHAEGYPIMRALIAAGVIGDFRAPDTVRFGFTPLYTGYADVWDAVDRLATIMDGGIWKLPEHQVRDAVT</sequence>
<comment type="cofactor">
    <cofactor evidence="4 6">
        <name>pyridoxal 5'-phosphate</name>
        <dbReference type="ChEBI" id="CHEBI:597326"/>
    </cofactor>
</comment>
<dbReference type="GO" id="GO:0019441">
    <property type="term" value="P:L-tryptophan catabolic process to kynurenine"/>
    <property type="evidence" value="ECO:0007669"/>
    <property type="project" value="TreeGrafter"/>
</dbReference>
<dbReference type="PATRIC" id="fig|33050.5.peg.137"/>
<dbReference type="HAMAP" id="MF_01970">
    <property type="entry name" value="Kynureninase"/>
    <property type="match status" value="1"/>
</dbReference>
<evidence type="ECO:0000313" key="7">
    <source>
        <dbReference type="EMBL" id="ALH78936.1"/>
    </source>
</evidence>
<comment type="catalytic activity">
    <reaction evidence="6">
        <text>3-hydroxy-L-kynurenine + H2O = 3-hydroxyanthranilate + L-alanine + H(+)</text>
        <dbReference type="Rhea" id="RHEA:25143"/>
        <dbReference type="ChEBI" id="CHEBI:15377"/>
        <dbReference type="ChEBI" id="CHEBI:15378"/>
        <dbReference type="ChEBI" id="CHEBI:36559"/>
        <dbReference type="ChEBI" id="CHEBI:57972"/>
        <dbReference type="ChEBI" id="CHEBI:58125"/>
        <dbReference type="EC" id="3.7.1.3"/>
    </reaction>
</comment>
<comment type="similarity">
    <text evidence="4 6">Belongs to the kynureninase family.</text>
</comment>
<reference evidence="7 8" key="1">
    <citation type="journal article" date="2015" name="Genome Announc.">
        <title>Complete Genome Sequence of Polypropylene Glycol- and Polyethylene Glycol-Degrading Sphingopyxis macrogoltabida Strain EY-1.</title>
        <authorList>
            <person name="Ohtsubo Y."/>
            <person name="Nagata Y."/>
            <person name="Numata M."/>
            <person name="Tsuchikane K."/>
            <person name="Hosoyama A."/>
            <person name="Yamazoe A."/>
            <person name="Tsuda M."/>
            <person name="Fujita N."/>
            <person name="Kawai F."/>
        </authorList>
    </citation>
    <scope>NUCLEOTIDE SEQUENCE [LARGE SCALE GENOMIC DNA]</scope>
    <source>
        <strain evidence="7 8">EY-1</strain>
    </source>
</reference>
<dbReference type="KEGG" id="smag:AN936_00670"/>
<dbReference type="Pfam" id="PF22580">
    <property type="entry name" value="KYNU_C"/>
    <property type="match status" value="1"/>
</dbReference>
<dbReference type="GO" id="GO:0043420">
    <property type="term" value="P:anthranilate metabolic process"/>
    <property type="evidence" value="ECO:0007669"/>
    <property type="project" value="TreeGrafter"/>
</dbReference>
<dbReference type="GO" id="GO:0019805">
    <property type="term" value="P:quinolinate biosynthetic process"/>
    <property type="evidence" value="ECO:0007669"/>
    <property type="project" value="UniProtKB-UniRule"/>
</dbReference>
<feature type="binding site" evidence="4">
    <location>
        <position position="227"/>
    </location>
    <ligand>
        <name>pyridoxal 5'-phosphate</name>
        <dbReference type="ChEBI" id="CHEBI:597326"/>
    </ligand>
</feature>
<dbReference type="SUPFAM" id="SSF53383">
    <property type="entry name" value="PLP-dependent transferases"/>
    <property type="match status" value="1"/>
</dbReference>
<dbReference type="UniPathway" id="UPA00334">
    <property type="reaction ID" value="UER00455"/>
</dbReference>
<dbReference type="NCBIfam" id="TIGR01814">
    <property type="entry name" value="kynureninase"/>
    <property type="match status" value="1"/>
</dbReference>
<evidence type="ECO:0000313" key="8">
    <source>
        <dbReference type="Proteomes" id="UP000058074"/>
    </source>
</evidence>
<dbReference type="EC" id="3.7.1.3" evidence="4 5"/>
<dbReference type="PANTHER" id="PTHR14084:SF0">
    <property type="entry name" value="KYNURENINASE"/>
    <property type="match status" value="1"/>
</dbReference>
<feature type="binding site" evidence="4">
    <location>
        <position position="257"/>
    </location>
    <ligand>
        <name>pyridoxal 5'-phosphate</name>
        <dbReference type="ChEBI" id="CHEBI:597326"/>
    </ligand>
</feature>
<dbReference type="UniPathway" id="UPA00253">
    <property type="reaction ID" value="UER00329"/>
</dbReference>
<feature type="binding site" evidence="4">
    <location>
        <position position="283"/>
    </location>
    <ligand>
        <name>pyridoxal 5'-phosphate</name>
        <dbReference type="ChEBI" id="CHEBI:597326"/>
    </ligand>
</feature>
<keyword evidence="1 4" id="KW-0662">Pyridine nucleotide biosynthesis</keyword>
<feature type="binding site" evidence="4">
    <location>
        <position position="205"/>
    </location>
    <ligand>
        <name>pyridoxal 5'-phosphate</name>
        <dbReference type="ChEBI" id="CHEBI:597326"/>
    </ligand>
</feature>
<dbReference type="InterPro" id="IPR015422">
    <property type="entry name" value="PyrdxlP-dep_Trfase_small"/>
</dbReference>
<comment type="subunit">
    <text evidence="4 6">Homodimer.</text>
</comment>
<proteinExistence type="inferred from homology"/>
<gene>
    <name evidence="4" type="primary">kynU</name>
    <name evidence="7" type="ORF">AN936_00670</name>
</gene>
<feature type="binding site" evidence="4">
    <location>
        <position position="202"/>
    </location>
    <ligand>
        <name>pyridoxal 5'-phosphate</name>
        <dbReference type="ChEBI" id="CHEBI:597326"/>
    </ligand>
</feature>
<dbReference type="GO" id="GO:0009435">
    <property type="term" value="P:NAD+ biosynthetic process"/>
    <property type="evidence" value="ECO:0007669"/>
    <property type="project" value="UniProtKB-UniRule"/>
</dbReference>
<comment type="catalytic activity">
    <reaction evidence="4 6">
        <text>L-kynurenine + H2O = anthranilate + L-alanine + H(+)</text>
        <dbReference type="Rhea" id="RHEA:16813"/>
        <dbReference type="ChEBI" id="CHEBI:15377"/>
        <dbReference type="ChEBI" id="CHEBI:15378"/>
        <dbReference type="ChEBI" id="CHEBI:16567"/>
        <dbReference type="ChEBI" id="CHEBI:57959"/>
        <dbReference type="ChEBI" id="CHEBI:57972"/>
        <dbReference type="EC" id="3.7.1.3"/>
    </reaction>
</comment>
<feature type="modified residue" description="N6-(pyridoxal phosphate)lysine" evidence="4">
    <location>
        <position position="228"/>
    </location>
</feature>
<dbReference type="EMBL" id="CP012700">
    <property type="protein sequence ID" value="ALH78936.1"/>
    <property type="molecule type" value="Genomic_DNA"/>
</dbReference>
<evidence type="ECO:0000256" key="1">
    <source>
        <dbReference type="ARBA" id="ARBA00022642"/>
    </source>
</evidence>
<comment type="pathway">
    <text evidence="4 6">Cofactor biosynthesis; NAD(+) biosynthesis; quinolinate from L-kynurenine: step 2/3.</text>
</comment>
<dbReference type="PANTHER" id="PTHR14084">
    <property type="entry name" value="KYNURENINASE"/>
    <property type="match status" value="1"/>
</dbReference>
<evidence type="ECO:0000256" key="6">
    <source>
        <dbReference type="PIRNR" id="PIRNR038800"/>
    </source>
</evidence>
<dbReference type="GO" id="GO:0030170">
    <property type="term" value="F:pyridoxal phosphate binding"/>
    <property type="evidence" value="ECO:0007669"/>
    <property type="project" value="UniProtKB-UniRule"/>
</dbReference>
<accession>A0A0N9UTX6</accession>